<feature type="compositionally biased region" description="Basic residues" evidence="7">
    <location>
        <begin position="495"/>
        <end position="504"/>
    </location>
</feature>
<accession>A0A1M5XCB3</accession>
<organism evidence="9 10">
    <name type="scientific">Ferrimonas marina</name>
    <dbReference type="NCBI Taxonomy" id="299255"/>
    <lineage>
        <taxon>Bacteria</taxon>
        <taxon>Pseudomonadati</taxon>
        <taxon>Pseudomonadota</taxon>
        <taxon>Gammaproteobacteria</taxon>
        <taxon>Alteromonadales</taxon>
        <taxon>Ferrimonadaceae</taxon>
        <taxon>Ferrimonas</taxon>
    </lineage>
</organism>
<sequence length="517" mass="56978">MDIPKKRRPGKQAAALRQLAKLFPHCVQERYDPQGRLCPAADWQALAETLGGAELERYQLNWPGKAAAQALADSVPNAAFAPSACPDLTSHSFIEGDNLEAMKLLQPSHAERLKLVYIDPPYNTGKTFAYSDNYRASPGQYPDSDAAAQHSPWLSMMLPRLILAHRLLRPDGAIVIHIDEHEHANLEKLLGEVFGEHNHLGTLVWDKRNPKGDARGVAQQHELICLYAKDKARLLKAGGLKRPKPHAEAMRAKVAALVRRHGGVNEPVRKAFRQWLEAQPFSQGAKAYRFIDDEGEIYRPVSMAWPNKKVPPEAYFRPLRHPGTDQPCPVPKRGWRNPPATMARLQAQGEILFGEDHRTQPTRKYRLCDHMLENLPSVIYHAGSDDALLAQLGIPFDTPKVVAISRMLIAALCGPGDIVLDCFAGSGTTGHAVLEHNRATGDGLVFVLVELPVPLPEDSVAAKAGFTTVAQLGLTRLQRVLQPGEQMGHVRLVAKTKRHKKTRAKGSGSNRGSEQGS</sequence>
<dbReference type="STRING" id="299255.SAMN02745129_3420"/>
<dbReference type="GO" id="GO:0009007">
    <property type="term" value="F:site-specific DNA-methyltransferase (adenine-specific) activity"/>
    <property type="evidence" value="ECO:0007669"/>
    <property type="project" value="UniProtKB-EC"/>
</dbReference>
<evidence type="ECO:0000259" key="8">
    <source>
        <dbReference type="Pfam" id="PF01555"/>
    </source>
</evidence>
<gene>
    <name evidence="9" type="ORF">SAMN02745129_3420</name>
</gene>
<evidence type="ECO:0000313" key="10">
    <source>
        <dbReference type="Proteomes" id="UP000184268"/>
    </source>
</evidence>
<dbReference type="AlphaFoldDB" id="A0A1M5XCB3"/>
<feature type="compositionally biased region" description="Polar residues" evidence="7">
    <location>
        <begin position="507"/>
        <end position="517"/>
    </location>
</feature>
<dbReference type="GO" id="GO:0008170">
    <property type="term" value="F:N-methyltransferase activity"/>
    <property type="evidence" value="ECO:0007669"/>
    <property type="project" value="InterPro"/>
</dbReference>
<evidence type="ECO:0000256" key="6">
    <source>
        <dbReference type="ARBA" id="ARBA00047942"/>
    </source>
</evidence>
<evidence type="ECO:0000256" key="7">
    <source>
        <dbReference type="SAM" id="MobiDB-lite"/>
    </source>
</evidence>
<keyword evidence="4 9" id="KW-0808">Transferase</keyword>
<comment type="similarity">
    <text evidence="1">Belongs to the N(4)/N(6)-methyltransferase family.</text>
</comment>
<name>A0A1M5XCB3_9GAMM</name>
<dbReference type="InterPro" id="IPR002052">
    <property type="entry name" value="DNA_methylase_N6_adenine_CS"/>
</dbReference>
<dbReference type="EMBL" id="FQXG01000005">
    <property type="protein sequence ID" value="SHH97292.1"/>
    <property type="molecule type" value="Genomic_DNA"/>
</dbReference>
<dbReference type="EC" id="2.1.1.72" evidence="2"/>
<evidence type="ECO:0000313" key="9">
    <source>
        <dbReference type="EMBL" id="SHH97292.1"/>
    </source>
</evidence>
<dbReference type="InterPro" id="IPR002295">
    <property type="entry name" value="N4/N6-MTase_EcoPI_Mod-like"/>
</dbReference>
<dbReference type="PIRSF" id="PIRSF015855">
    <property type="entry name" value="TypeIII_Mtase_mKpnI"/>
    <property type="match status" value="1"/>
</dbReference>
<dbReference type="Proteomes" id="UP000184268">
    <property type="component" value="Unassembled WGS sequence"/>
</dbReference>
<keyword evidence="10" id="KW-1185">Reference proteome</keyword>
<keyword evidence="5" id="KW-0949">S-adenosyl-L-methionine</keyword>
<dbReference type="GO" id="GO:0032259">
    <property type="term" value="P:methylation"/>
    <property type="evidence" value="ECO:0007669"/>
    <property type="project" value="UniProtKB-KW"/>
</dbReference>
<dbReference type="RefSeq" id="WP_067661750.1">
    <property type="nucleotide sequence ID" value="NZ_FQXG01000005.1"/>
</dbReference>
<feature type="region of interest" description="Disordered" evidence="7">
    <location>
        <begin position="495"/>
        <end position="517"/>
    </location>
</feature>
<evidence type="ECO:0000256" key="2">
    <source>
        <dbReference type="ARBA" id="ARBA00011900"/>
    </source>
</evidence>
<evidence type="ECO:0000256" key="3">
    <source>
        <dbReference type="ARBA" id="ARBA00022603"/>
    </source>
</evidence>
<evidence type="ECO:0000256" key="1">
    <source>
        <dbReference type="ARBA" id="ARBA00006594"/>
    </source>
</evidence>
<dbReference type="PRINTS" id="PR00506">
    <property type="entry name" value="D21N6MTFRASE"/>
</dbReference>
<dbReference type="Pfam" id="PF01555">
    <property type="entry name" value="N6_N4_Mtase"/>
    <property type="match status" value="1"/>
</dbReference>
<keyword evidence="3 9" id="KW-0489">Methyltransferase</keyword>
<evidence type="ECO:0000256" key="4">
    <source>
        <dbReference type="ARBA" id="ARBA00022679"/>
    </source>
</evidence>
<evidence type="ECO:0000256" key="5">
    <source>
        <dbReference type="ARBA" id="ARBA00022691"/>
    </source>
</evidence>
<dbReference type="PROSITE" id="PS00092">
    <property type="entry name" value="N6_MTASE"/>
    <property type="match status" value="1"/>
</dbReference>
<protein>
    <recommendedName>
        <fullName evidence="2">site-specific DNA-methyltransferase (adenine-specific)</fullName>
        <ecNumber evidence="2">2.1.1.72</ecNumber>
    </recommendedName>
</protein>
<reference evidence="9 10" key="1">
    <citation type="submission" date="2016-11" db="EMBL/GenBank/DDBJ databases">
        <authorList>
            <person name="Jaros S."/>
            <person name="Januszkiewicz K."/>
            <person name="Wedrychowicz H."/>
        </authorList>
    </citation>
    <scope>NUCLEOTIDE SEQUENCE [LARGE SCALE GENOMIC DNA]</scope>
    <source>
        <strain evidence="9 10">DSM 16917</strain>
    </source>
</reference>
<dbReference type="InterPro" id="IPR029063">
    <property type="entry name" value="SAM-dependent_MTases_sf"/>
</dbReference>
<feature type="domain" description="DNA methylase N-4/N-6" evidence="8">
    <location>
        <begin position="114"/>
        <end position="439"/>
    </location>
</feature>
<proteinExistence type="inferred from homology"/>
<dbReference type="OrthoDB" id="9816043at2"/>
<dbReference type="SUPFAM" id="SSF53335">
    <property type="entry name" value="S-adenosyl-L-methionine-dependent methyltransferases"/>
    <property type="match status" value="1"/>
</dbReference>
<comment type="catalytic activity">
    <reaction evidence="6">
        <text>a 2'-deoxyadenosine in DNA + S-adenosyl-L-methionine = an N(6)-methyl-2'-deoxyadenosine in DNA + S-adenosyl-L-homocysteine + H(+)</text>
        <dbReference type="Rhea" id="RHEA:15197"/>
        <dbReference type="Rhea" id="RHEA-COMP:12418"/>
        <dbReference type="Rhea" id="RHEA-COMP:12419"/>
        <dbReference type="ChEBI" id="CHEBI:15378"/>
        <dbReference type="ChEBI" id="CHEBI:57856"/>
        <dbReference type="ChEBI" id="CHEBI:59789"/>
        <dbReference type="ChEBI" id="CHEBI:90615"/>
        <dbReference type="ChEBI" id="CHEBI:90616"/>
        <dbReference type="EC" id="2.1.1.72"/>
    </reaction>
</comment>
<dbReference type="InterPro" id="IPR002941">
    <property type="entry name" value="DNA_methylase_N4/N6"/>
</dbReference>
<dbReference type="Gene3D" id="3.40.50.150">
    <property type="entry name" value="Vaccinia Virus protein VP39"/>
    <property type="match status" value="1"/>
</dbReference>
<dbReference type="GO" id="GO:0003677">
    <property type="term" value="F:DNA binding"/>
    <property type="evidence" value="ECO:0007669"/>
    <property type="project" value="InterPro"/>
</dbReference>